<dbReference type="EMBL" id="JBHSZH010000005">
    <property type="protein sequence ID" value="MFC7081934.1"/>
    <property type="molecule type" value="Genomic_DNA"/>
</dbReference>
<feature type="region of interest" description="Disordered" evidence="1">
    <location>
        <begin position="120"/>
        <end position="151"/>
    </location>
</feature>
<sequence>MDRAVVILGSEPSSSLEDRLGVSRADELYRRMLSGLVDEHGDEPYDLFVHFADEGSALDAAEYDDAAVLESAREVLDVAEDVVLISGRSLVDSRKVQQVFEQLDRVTAISSFSPRDAPALLGVRGTPDASRRRKSSLDSPTATRYGRPLRT</sequence>
<dbReference type="GeneID" id="79304710"/>
<gene>
    <name evidence="2" type="ORF">ACFQJ6_19410</name>
</gene>
<evidence type="ECO:0000313" key="2">
    <source>
        <dbReference type="EMBL" id="MFC7081934.1"/>
    </source>
</evidence>
<protein>
    <submittedName>
        <fullName evidence="2">Uncharacterized protein</fullName>
    </submittedName>
</protein>
<evidence type="ECO:0000256" key="1">
    <source>
        <dbReference type="SAM" id="MobiDB-lite"/>
    </source>
</evidence>
<comment type="caution">
    <text evidence="2">The sequence shown here is derived from an EMBL/GenBank/DDBJ whole genome shotgun (WGS) entry which is preliminary data.</text>
</comment>
<dbReference type="Proteomes" id="UP001596407">
    <property type="component" value="Unassembled WGS sequence"/>
</dbReference>
<dbReference type="AlphaFoldDB" id="A0ABD5WN63"/>
<accession>A0ABD5WN63</accession>
<keyword evidence="3" id="KW-1185">Reference proteome</keyword>
<evidence type="ECO:0000313" key="3">
    <source>
        <dbReference type="Proteomes" id="UP001596407"/>
    </source>
</evidence>
<dbReference type="RefSeq" id="WP_276280097.1">
    <property type="nucleotide sequence ID" value="NZ_CP119809.1"/>
</dbReference>
<proteinExistence type="predicted"/>
<organism evidence="2 3">
    <name type="scientific">Halorussus caseinilyticus</name>
    <dbReference type="NCBI Taxonomy" id="3034025"/>
    <lineage>
        <taxon>Archaea</taxon>
        <taxon>Methanobacteriati</taxon>
        <taxon>Methanobacteriota</taxon>
        <taxon>Stenosarchaea group</taxon>
        <taxon>Halobacteria</taxon>
        <taxon>Halobacteriales</taxon>
        <taxon>Haladaptataceae</taxon>
        <taxon>Halorussus</taxon>
    </lineage>
</organism>
<name>A0ABD5WN63_9EURY</name>
<reference evidence="2 3" key="1">
    <citation type="journal article" date="2019" name="Int. J. Syst. Evol. Microbiol.">
        <title>The Global Catalogue of Microorganisms (GCM) 10K type strain sequencing project: providing services to taxonomists for standard genome sequencing and annotation.</title>
        <authorList>
            <consortium name="The Broad Institute Genomics Platform"/>
            <consortium name="The Broad Institute Genome Sequencing Center for Infectious Disease"/>
            <person name="Wu L."/>
            <person name="Ma J."/>
        </authorList>
    </citation>
    <scope>NUCLEOTIDE SEQUENCE [LARGE SCALE GENOMIC DNA]</scope>
    <source>
        <strain evidence="2 3">DT72</strain>
    </source>
</reference>